<evidence type="ECO:0000256" key="6">
    <source>
        <dbReference type="ARBA" id="ARBA00023065"/>
    </source>
</evidence>
<dbReference type="RefSeq" id="WP_167672597.1">
    <property type="nucleotide sequence ID" value="NZ_JAATJS010000003.1"/>
</dbReference>
<keyword evidence="7 10" id="KW-0472">Membrane</keyword>
<evidence type="ECO:0000313" key="13">
    <source>
        <dbReference type="EMBL" id="NIX76677.1"/>
    </source>
</evidence>
<evidence type="ECO:0000313" key="14">
    <source>
        <dbReference type="Proteomes" id="UP000707352"/>
    </source>
</evidence>
<protein>
    <recommendedName>
        <fullName evidence="10">ATP synthase epsilon chain</fullName>
    </recommendedName>
    <alternativeName>
        <fullName evidence="10">ATP synthase F1 sector epsilon subunit</fullName>
    </alternativeName>
    <alternativeName>
        <fullName evidence="10">F-ATPase epsilon subunit</fullName>
    </alternativeName>
</protein>
<evidence type="ECO:0000256" key="3">
    <source>
        <dbReference type="ARBA" id="ARBA00005712"/>
    </source>
</evidence>
<dbReference type="Gene3D" id="2.60.15.10">
    <property type="entry name" value="F0F1 ATP synthase delta/epsilon subunit, N-terminal"/>
    <property type="match status" value="1"/>
</dbReference>
<dbReference type="PANTHER" id="PTHR13822:SF10">
    <property type="entry name" value="ATP SYNTHASE EPSILON CHAIN, CHLOROPLASTIC"/>
    <property type="match status" value="1"/>
</dbReference>
<organism evidence="13 14">
    <name type="scientific">Microvirga terricola</name>
    <dbReference type="NCBI Taxonomy" id="2719797"/>
    <lineage>
        <taxon>Bacteria</taxon>
        <taxon>Pseudomonadati</taxon>
        <taxon>Pseudomonadota</taxon>
        <taxon>Alphaproteobacteria</taxon>
        <taxon>Hyphomicrobiales</taxon>
        <taxon>Methylobacteriaceae</taxon>
        <taxon>Microvirga</taxon>
    </lineage>
</organism>
<evidence type="ECO:0000256" key="2">
    <source>
        <dbReference type="ARBA" id="ARBA00004184"/>
    </source>
</evidence>
<comment type="subcellular location">
    <subcellularLocation>
        <location evidence="10">Cell membrane</location>
        <topology evidence="10">Peripheral membrane protein</topology>
    </subcellularLocation>
    <subcellularLocation>
        <location evidence="2">Endomembrane system</location>
        <topology evidence="2">Peripheral membrane protein</topology>
    </subcellularLocation>
</comment>
<dbReference type="Pfam" id="PF02823">
    <property type="entry name" value="ATP-synt_DE_N"/>
    <property type="match status" value="1"/>
</dbReference>
<dbReference type="EMBL" id="JAATJS010000003">
    <property type="protein sequence ID" value="NIX76677.1"/>
    <property type="molecule type" value="Genomic_DNA"/>
</dbReference>
<dbReference type="NCBIfam" id="TIGR01216">
    <property type="entry name" value="ATP_synt_epsi"/>
    <property type="match status" value="1"/>
</dbReference>
<accession>A0ABX0VFI0</accession>
<evidence type="ECO:0000256" key="8">
    <source>
        <dbReference type="ARBA" id="ARBA00023196"/>
    </source>
</evidence>
<sequence>MPLFAELVSPERLVFSGEVESVVLPAVDGDMTILPGHQPLVTLLNPGFLFATDTEGRARRAFVLGGLVEVTGSTVTILADRVTALEELTHELLDKEILQLTMTRDAAADPAARLQADIAIARLEEFMASLKQ</sequence>
<dbReference type="NCBIfam" id="NF011323">
    <property type="entry name" value="PRK14736.1"/>
    <property type="match status" value="1"/>
</dbReference>
<evidence type="ECO:0000259" key="12">
    <source>
        <dbReference type="Pfam" id="PF02823"/>
    </source>
</evidence>
<comment type="caution">
    <text evidence="13">The sequence shown here is derived from an EMBL/GenBank/DDBJ whole genome shotgun (WGS) entry which is preliminary data.</text>
</comment>
<dbReference type="CDD" id="cd12152">
    <property type="entry name" value="F1-ATPase_delta"/>
    <property type="match status" value="1"/>
</dbReference>
<keyword evidence="14" id="KW-1185">Reference proteome</keyword>
<gene>
    <name evidence="10 13" type="primary">atpC</name>
    <name evidence="13" type="ORF">HB375_08630</name>
</gene>
<keyword evidence="10" id="KW-1003">Cell membrane</keyword>
<keyword evidence="9 10" id="KW-0066">ATP synthesis</keyword>
<evidence type="ECO:0000256" key="11">
    <source>
        <dbReference type="RuleBase" id="RU003656"/>
    </source>
</evidence>
<keyword evidence="5 10" id="KW-0375">Hydrogen ion transport</keyword>
<keyword evidence="4 10" id="KW-0813">Transport</keyword>
<evidence type="ECO:0000256" key="5">
    <source>
        <dbReference type="ARBA" id="ARBA00022781"/>
    </source>
</evidence>
<dbReference type="InterPro" id="IPR036771">
    <property type="entry name" value="ATPsynth_dsu/esu_N"/>
</dbReference>
<proteinExistence type="inferred from homology"/>
<comment type="function">
    <text evidence="1 10">Produces ATP from ADP in the presence of a proton gradient across the membrane.</text>
</comment>
<evidence type="ECO:0000256" key="4">
    <source>
        <dbReference type="ARBA" id="ARBA00022448"/>
    </source>
</evidence>
<dbReference type="InterPro" id="IPR001469">
    <property type="entry name" value="ATP_synth_F1_dsu/esu"/>
</dbReference>
<evidence type="ECO:0000256" key="10">
    <source>
        <dbReference type="HAMAP-Rule" id="MF_00530"/>
    </source>
</evidence>
<evidence type="ECO:0000256" key="9">
    <source>
        <dbReference type="ARBA" id="ARBA00023310"/>
    </source>
</evidence>
<keyword evidence="6 10" id="KW-0406">Ion transport</keyword>
<evidence type="ECO:0000256" key="7">
    <source>
        <dbReference type="ARBA" id="ARBA00023136"/>
    </source>
</evidence>
<dbReference type="SUPFAM" id="SSF51344">
    <property type="entry name" value="Epsilon subunit of F1F0-ATP synthase N-terminal domain"/>
    <property type="match status" value="1"/>
</dbReference>
<feature type="domain" description="ATP synthase F1 complex delta/epsilon subunit N-terminal" evidence="12">
    <location>
        <begin position="6"/>
        <end position="81"/>
    </location>
</feature>
<name>A0ABX0VFI0_9HYPH</name>
<dbReference type="InterPro" id="IPR020546">
    <property type="entry name" value="ATP_synth_F1_dsu/esu_N"/>
</dbReference>
<dbReference type="Proteomes" id="UP000707352">
    <property type="component" value="Unassembled WGS sequence"/>
</dbReference>
<comment type="subunit">
    <text evidence="10 11">F-type ATPases have 2 components, CF(1) - the catalytic core - and CF(0) - the membrane proton channel. CF(1) has five subunits: alpha(3), beta(3), gamma(1), delta(1), epsilon(1). CF(0) has three main subunits: a, b and c.</text>
</comment>
<comment type="similarity">
    <text evidence="3 10 11">Belongs to the ATPase epsilon chain family.</text>
</comment>
<reference evidence="13 14" key="1">
    <citation type="submission" date="2020-03" db="EMBL/GenBank/DDBJ databases">
        <title>The genome sequence of Microvirga sp. c23x22.</title>
        <authorList>
            <person name="Zhang X."/>
        </authorList>
    </citation>
    <scope>NUCLEOTIDE SEQUENCE [LARGE SCALE GENOMIC DNA]</scope>
    <source>
        <strain evidence="14">c23x22</strain>
    </source>
</reference>
<evidence type="ECO:0000256" key="1">
    <source>
        <dbReference type="ARBA" id="ARBA00003543"/>
    </source>
</evidence>
<dbReference type="HAMAP" id="MF_00530">
    <property type="entry name" value="ATP_synth_epsil_bac"/>
    <property type="match status" value="1"/>
</dbReference>
<dbReference type="PANTHER" id="PTHR13822">
    <property type="entry name" value="ATP SYNTHASE DELTA/EPSILON CHAIN"/>
    <property type="match status" value="1"/>
</dbReference>
<keyword evidence="8 10" id="KW-0139">CF(1)</keyword>